<dbReference type="STRING" id="112090.W4FQL9"/>
<dbReference type="InterPro" id="IPR025476">
    <property type="entry name" value="Helitron_helicase-like"/>
</dbReference>
<accession>W4FQL9</accession>
<feature type="domain" description="DUF6570" evidence="3">
    <location>
        <begin position="359"/>
        <end position="483"/>
    </location>
</feature>
<dbReference type="AlphaFoldDB" id="W4FQL9"/>
<dbReference type="Pfam" id="PF14214">
    <property type="entry name" value="Helitron_like_N"/>
    <property type="match status" value="1"/>
</dbReference>
<feature type="domain" description="Helitron helicase-like" evidence="2">
    <location>
        <begin position="678"/>
        <end position="855"/>
    </location>
</feature>
<dbReference type="VEuPathDB" id="FungiDB:H257_15059"/>
<reference evidence="4" key="1">
    <citation type="submission" date="2013-12" db="EMBL/GenBank/DDBJ databases">
        <title>The Genome Sequence of Aphanomyces astaci APO3.</title>
        <authorList>
            <consortium name="The Broad Institute Genomics Platform"/>
            <person name="Russ C."/>
            <person name="Tyler B."/>
            <person name="van West P."/>
            <person name="Dieguez-Uribeondo J."/>
            <person name="Young S.K."/>
            <person name="Zeng Q."/>
            <person name="Gargeya S."/>
            <person name="Fitzgerald M."/>
            <person name="Abouelleil A."/>
            <person name="Alvarado L."/>
            <person name="Chapman S.B."/>
            <person name="Gainer-Dewar J."/>
            <person name="Goldberg J."/>
            <person name="Griggs A."/>
            <person name="Gujja S."/>
            <person name="Hansen M."/>
            <person name="Howarth C."/>
            <person name="Imamovic A."/>
            <person name="Ireland A."/>
            <person name="Larimer J."/>
            <person name="McCowan C."/>
            <person name="Murphy C."/>
            <person name="Pearson M."/>
            <person name="Poon T.W."/>
            <person name="Priest M."/>
            <person name="Roberts A."/>
            <person name="Saif S."/>
            <person name="Shea T."/>
            <person name="Sykes S."/>
            <person name="Wortman J."/>
            <person name="Nusbaum C."/>
            <person name="Birren B."/>
        </authorList>
    </citation>
    <scope>NUCLEOTIDE SEQUENCE [LARGE SCALE GENOMIC DNA]</scope>
    <source>
        <strain evidence="4">APO3</strain>
    </source>
</reference>
<dbReference type="EMBL" id="KI913179">
    <property type="protein sequence ID" value="ETV69089.1"/>
    <property type="molecule type" value="Genomic_DNA"/>
</dbReference>
<dbReference type="RefSeq" id="XP_009841342.1">
    <property type="nucleotide sequence ID" value="XM_009843040.1"/>
</dbReference>
<evidence type="ECO:0000259" key="3">
    <source>
        <dbReference type="Pfam" id="PF20209"/>
    </source>
</evidence>
<dbReference type="InterPro" id="IPR046700">
    <property type="entry name" value="DUF6570"/>
</dbReference>
<feature type="region of interest" description="Disordered" evidence="1">
    <location>
        <begin position="26"/>
        <end position="74"/>
    </location>
</feature>
<feature type="compositionally biased region" description="Basic and acidic residues" evidence="1">
    <location>
        <begin position="45"/>
        <end position="74"/>
    </location>
</feature>
<evidence type="ECO:0000256" key="1">
    <source>
        <dbReference type="SAM" id="MobiDB-lite"/>
    </source>
</evidence>
<dbReference type="OrthoDB" id="124644at2759"/>
<sequence length="920" mass="103321">MPTPMATVYVQRNGVPTAILVPATGIIRQPQPTSSKNDSASDTTECTKRYMESPEQHRARLDSQRTQRSLESREGRVMCLSKLQAKRKLELTEDRGIRLNAMKVQHAAQRSAESPEVRSSRLGYLKAQRKALKMSETVEEREGRLERRRQGLQHVQEAKSNEVTASVAQCTALDDAGLLHECSKDMKSQILGELGFAVGPSGMDQCVCCVCICNGFHVYSTEDKDILQSMAARLRNPDLKFSDELVAFYDCKDIHPAFVGLLLSRKGITHAGNVNDIKNPRDIDFNVCLECETVLLQPWLSELPRHYLFPGEPVDSERDIDHEFDDHDEHAIVYADQEACLYDDPIEDNDGSSIDALAEHAIANHFVVGELPDELFKATWAEMLMCSLVSVVAQTRIIRGGEHRMIRSHLILFDAVPGPTATLLPLKLNRDAMYRVVLAGPFTKDQLVKVKEYHLVRQAMIMDVLQFYKSNNRFYADVSIDGDLIASLPAEDILDGIIDEALGVDEESSTVDNEQATVNGFSGGPDEGSIKHECAYVERSVLFTQTASDMAPVNEKEVLESIKNKIHQRTPRTDPAVPEFNVHTSNKISNYFEGGIDVRMFPHLFPFSRGYTKERARRVPVSKLQCCRLYCSLNSRRFAQDRYFVMVSFDRFGLDRGFINSNFSTKVRPPMHTPVAKISHDDMRKGLENQDSRRFDRTPKYKFVNKAVGALLRSVECSSSFVWGSNAERRMHRREAFATADRFGQPSLFVTITPNVDGTITLAYLAGGIQVKSLFDVQYLKHMPDKATMQQLAMNDNMASATLFDRSIEAFIKVVVGFDKSTGRPRKTGGQFGNVKAYFGMVETQGRGSLHLHLLAWVYGAPRSTSEFEARLQADLNYEAMVLKYSEGIVSNSLSIDLLQTPCKACEHEDTKYEALSTLP</sequence>
<gene>
    <name evidence="4" type="ORF">H257_15059</name>
</gene>
<organism evidence="4">
    <name type="scientific">Aphanomyces astaci</name>
    <name type="common">Crayfish plague agent</name>
    <dbReference type="NCBI Taxonomy" id="112090"/>
    <lineage>
        <taxon>Eukaryota</taxon>
        <taxon>Sar</taxon>
        <taxon>Stramenopiles</taxon>
        <taxon>Oomycota</taxon>
        <taxon>Saprolegniomycetes</taxon>
        <taxon>Saprolegniales</taxon>
        <taxon>Verrucalvaceae</taxon>
        <taxon>Aphanomyces</taxon>
    </lineage>
</organism>
<feature type="compositionally biased region" description="Polar residues" evidence="1">
    <location>
        <begin position="30"/>
        <end position="44"/>
    </location>
</feature>
<name>W4FQL9_APHAT</name>
<dbReference type="Pfam" id="PF20209">
    <property type="entry name" value="DUF6570"/>
    <property type="match status" value="1"/>
</dbReference>
<evidence type="ECO:0000313" key="4">
    <source>
        <dbReference type="EMBL" id="ETV69089.1"/>
    </source>
</evidence>
<dbReference type="GeneID" id="20817055"/>
<evidence type="ECO:0000259" key="2">
    <source>
        <dbReference type="Pfam" id="PF14214"/>
    </source>
</evidence>
<protein>
    <submittedName>
        <fullName evidence="4">Uncharacterized protein</fullName>
    </submittedName>
</protein>
<proteinExistence type="predicted"/>